<keyword evidence="4 10" id="KW-0732">Signal</keyword>
<dbReference type="InterPro" id="IPR001111">
    <property type="entry name" value="TGF-b_propeptide"/>
</dbReference>
<dbReference type="Gene3D" id="2.10.90.10">
    <property type="entry name" value="Cystine-knot cytokines"/>
    <property type="match status" value="1"/>
</dbReference>
<evidence type="ECO:0000256" key="4">
    <source>
        <dbReference type="ARBA" id="ARBA00022729"/>
    </source>
</evidence>
<dbReference type="InterPro" id="IPR017948">
    <property type="entry name" value="TGFb_CS"/>
</dbReference>
<proteinExistence type="inferred from homology"/>
<keyword evidence="3" id="KW-0964">Secreted</keyword>
<comment type="similarity">
    <text evidence="2 8">Belongs to the TGF-beta family.</text>
</comment>
<dbReference type="SMART" id="SM00204">
    <property type="entry name" value="TGFB"/>
    <property type="match status" value="1"/>
</dbReference>
<dbReference type="GO" id="GO:0008083">
    <property type="term" value="F:growth factor activity"/>
    <property type="evidence" value="ECO:0007669"/>
    <property type="project" value="UniProtKB-KW"/>
</dbReference>
<sequence>MRCRGGRGESSWGWDGRAMLGTVLLLLVLARPACPSPASAASRRAEALKRLLEVFGIEDPPPPPAHFKQPPQYMVDLFNTVANADGVTKNPDVLEGNTVRSFLDKTHGEKMRFLFVLSSVAKNEKILTAELHLFRLWPKATDGPKRHHFCQVRRGTGTGWGEGYGDTQPVLRDATGAFSPSPSLFPSTRAKGVSPSDPQVLIALCLLPQVSIYQILDKTEPDSPQGQKLLASRLLSLQGSGWEVFAITQAVSTFTLSWVAQRKKKKQKQKQVFCMLQLLKAISVPSGLAMQVAVHPLSSNAEARSLWGGMSSGYGTAALPLWFEAGVPLLAPAAFPVPRPGSSTAPSHGCSCTAGGALGVLVWRGHLSPAVGTLEQHLPHPTAVTLVLLLQVRDWTEDESSNRGLLVTVHGLGGSPLDSPAIQFASSRDHHESKKPMLVLFTDDGRRGASLPTADFPDLQPQDPVLPAKMTVPKLNGPRSTRSLDRLQPCQRHPLSVDFEEIGWSGWIISPRGYNAYHCKGSCPFPLGENMRPTNHATVQSIINALKLSEGVSSPCCVPDKLHSINLLYFDDDENVVLKQYDDMVAGSCGCH</sequence>
<dbReference type="InterPro" id="IPR015615">
    <property type="entry name" value="TGF-beta-rel"/>
</dbReference>
<dbReference type="CDD" id="cd13765">
    <property type="entry name" value="TGF_beta_ADMP"/>
    <property type="match status" value="1"/>
</dbReference>
<dbReference type="InterPro" id="IPR029034">
    <property type="entry name" value="Cystine-knot_cytokine"/>
</dbReference>
<feature type="chain" id="PRO_5034657477" description="TGF-beta family profile domain-containing protein" evidence="10">
    <location>
        <begin position="36"/>
        <end position="592"/>
    </location>
</feature>
<dbReference type="Pfam" id="PF00688">
    <property type="entry name" value="TGFb_propeptide"/>
    <property type="match status" value="1"/>
</dbReference>
<keyword evidence="6" id="KW-1015">Disulfide bond</keyword>
<evidence type="ECO:0000256" key="7">
    <source>
        <dbReference type="ARBA" id="ARBA00023180"/>
    </source>
</evidence>
<evidence type="ECO:0000313" key="12">
    <source>
        <dbReference type="Ensembl" id="ENSACDP00005017571.1"/>
    </source>
</evidence>
<dbReference type="InterPro" id="IPR001839">
    <property type="entry name" value="TGF-b_C"/>
</dbReference>
<keyword evidence="13" id="KW-1185">Reference proteome</keyword>
<evidence type="ECO:0000259" key="11">
    <source>
        <dbReference type="PROSITE" id="PS51362"/>
    </source>
</evidence>
<feature type="region of interest" description="Disordered" evidence="9">
    <location>
        <begin position="453"/>
        <end position="485"/>
    </location>
</feature>
<evidence type="ECO:0000256" key="3">
    <source>
        <dbReference type="ARBA" id="ARBA00022525"/>
    </source>
</evidence>
<reference evidence="12" key="1">
    <citation type="submission" date="2025-08" db="UniProtKB">
        <authorList>
            <consortium name="Ensembl"/>
        </authorList>
    </citation>
    <scope>IDENTIFICATION</scope>
</reference>
<evidence type="ECO:0000256" key="9">
    <source>
        <dbReference type="SAM" id="MobiDB-lite"/>
    </source>
</evidence>
<dbReference type="GO" id="GO:0005125">
    <property type="term" value="F:cytokine activity"/>
    <property type="evidence" value="ECO:0007669"/>
    <property type="project" value="TreeGrafter"/>
</dbReference>
<organism evidence="12 13">
    <name type="scientific">Anser cygnoides</name>
    <name type="common">Swan goose</name>
    <dbReference type="NCBI Taxonomy" id="8845"/>
    <lineage>
        <taxon>Eukaryota</taxon>
        <taxon>Metazoa</taxon>
        <taxon>Chordata</taxon>
        <taxon>Craniata</taxon>
        <taxon>Vertebrata</taxon>
        <taxon>Euteleostomi</taxon>
        <taxon>Archelosauria</taxon>
        <taxon>Archosauria</taxon>
        <taxon>Dinosauria</taxon>
        <taxon>Saurischia</taxon>
        <taxon>Theropoda</taxon>
        <taxon>Coelurosauria</taxon>
        <taxon>Aves</taxon>
        <taxon>Neognathae</taxon>
        <taxon>Galloanserae</taxon>
        <taxon>Anseriformes</taxon>
        <taxon>Anatidae</taxon>
        <taxon>Anserinae</taxon>
        <taxon>Anser</taxon>
    </lineage>
</organism>
<dbReference type="Pfam" id="PF00019">
    <property type="entry name" value="TGF_beta"/>
    <property type="match status" value="1"/>
</dbReference>
<dbReference type="FunFam" id="2.10.90.10:FF:000001">
    <property type="entry name" value="Bone morphogenetic protein 4"/>
    <property type="match status" value="1"/>
</dbReference>
<dbReference type="AlphaFoldDB" id="A0A8B9E7E3"/>
<dbReference type="PROSITE" id="PS00250">
    <property type="entry name" value="TGF_BETA_1"/>
    <property type="match status" value="1"/>
</dbReference>
<evidence type="ECO:0000256" key="6">
    <source>
        <dbReference type="ARBA" id="ARBA00023157"/>
    </source>
</evidence>
<feature type="domain" description="TGF-beta family profile" evidence="11">
    <location>
        <begin position="479"/>
        <end position="592"/>
    </location>
</feature>
<dbReference type="Ensembl" id="ENSACDT00005021102.1">
    <property type="protein sequence ID" value="ENSACDP00005017571.1"/>
    <property type="gene ID" value="ENSACDG00005012800.1"/>
</dbReference>
<keyword evidence="7" id="KW-0325">Glycoprotein</keyword>
<comment type="subcellular location">
    <subcellularLocation>
        <location evidence="1">Secreted</location>
    </subcellularLocation>
</comment>
<evidence type="ECO:0000313" key="13">
    <source>
        <dbReference type="Proteomes" id="UP000694521"/>
    </source>
</evidence>
<evidence type="ECO:0000256" key="1">
    <source>
        <dbReference type="ARBA" id="ARBA00004613"/>
    </source>
</evidence>
<evidence type="ECO:0000256" key="10">
    <source>
        <dbReference type="SAM" id="SignalP"/>
    </source>
</evidence>
<accession>A0A8B9E7E3</accession>
<dbReference type="PROSITE" id="PS51362">
    <property type="entry name" value="TGF_BETA_2"/>
    <property type="match status" value="1"/>
</dbReference>
<dbReference type="SUPFAM" id="SSF57501">
    <property type="entry name" value="Cystine-knot cytokines"/>
    <property type="match status" value="1"/>
</dbReference>
<protein>
    <recommendedName>
        <fullName evidence="11">TGF-beta family profile domain-containing protein</fullName>
    </recommendedName>
</protein>
<evidence type="ECO:0000256" key="2">
    <source>
        <dbReference type="ARBA" id="ARBA00006656"/>
    </source>
</evidence>
<keyword evidence="5 8" id="KW-0339">Growth factor</keyword>
<evidence type="ECO:0000256" key="8">
    <source>
        <dbReference type="RuleBase" id="RU000354"/>
    </source>
</evidence>
<feature type="signal peptide" evidence="10">
    <location>
        <begin position="1"/>
        <end position="35"/>
    </location>
</feature>
<dbReference type="Proteomes" id="UP000694521">
    <property type="component" value="Unplaced"/>
</dbReference>
<reference evidence="12" key="2">
    <citation type="submission" date="2025-09" db="UniProtKB">
        <authorList>
            <consortium name="Ensembl"/>
        </authorList>
    </citation>
    <scope>IDENTIFICATION</scope>
</reference>
<dbReference type="PANTHER" id="PTHR11848:SF241">
    <property type="entry name" value="ANTI-DORSALIZING MORPHOTIC PROTEIN"/>
    <property type="match status" value="1"/>
</dbReference>
<dbReference type="PANTHER" id="PTHR11848">
    <property type="entry name" value="TGF-BETA FAMILY"/>
    <property type="match status" value="1"/>
</dbReference>
<dbReference type="GO" id="GO:0005615">
    <property type="term" value="C:extracellular space"/>
    <property type="evidence" value="ECO:0007669"/>
    <property type="project" value="TreeGrafter"/>
</dbReference>
<evidence type="ECO:0000256" key="5">
    <source>
        <dbReference type="ARBA" id="ARBA00023030"/>
    </source>
</evidence>
<name>A0A8B9E7E3_ANSCY</name>